<dbReference type="EMBL" id="CP033154">
    <property type="protein sequence ID" value="AYO44598.1"/>
    <property type="molecule type" value="Genomic_DNA"/>
</dbReference>
<feature type="compositionally biased region" description="Basic and acidic residues" evidence="3">
    <location>
        <begin position="279"/>
        <end position="295"/>
    </location>
</feature>
<dbReference type="InterPro" id="IPR000504">
    <property type="entry name" value="RRM_dom"/>
</dbReference>
<feature type="region of interest" description="Disordered" evidence="3">
    <location>
        <begin position="96"/>
        <end position="146"/>
    </location>
</feature>
<dbReference type="OrthoDB" id="446113at2759"/>
<evidence type="ECO:0000313" key="6">
    <source>
        <dbReference type="Proteomes" id="UP000269793"/>
    </source>
</evidence>
<dbReference type="GO" id="GO:0003723">
    <property type="term" value="F:RNA binding"/>
    <property type="evidence" value="ECO:0007669"/>
    <property type="project" value="UniProtKB-UniRule"/>
</dbReference>
<feature type="region of interest" description="Disordered" evidence="3">
    <location>
        <begin position="310"/>
        <end position="342"/>
    </location>
</feature>
<sequence length="492" mass="52690">MSTQPPCLSSTAARLFSPLSDAWLCNDDEQSYRGHDAERRERDAWPHAPPLAPSSELFDTSWLADIMSHMKIPPAPLSTDGDAGHDGLPRVAAQLASPFHSPRTSTTTTTHAHQDERDTPSWAAASAHAAPRRTDTPVPRPRWPLPTGSAPPTLYSVFVGGLDEHVTDEDLVWHFAHPPCWPQDHPMRRMYVRIENVAGSLCAWPTSPAPFRVHSARVVRESSSAAQGGRRVFGFVRLTSKHECDRALIEMQHTHMVPHQAPRTSLRLSLGAATAPPRADTECTKAHGRPHDKAPARPVVTAAAVVRHTPRRAASKAARPARTDMPAAPGRSHTPPASTHAPVECVPTTLTFVSESQGDVPAQDQPHLASALTVAHASSALDPTNTTVFVGSLFTLATETMLHALFSPFGPIHSINIPRGQDCGFVQFAHKRDAARAIAEMQGYQLSGGGALRLSWGRSLGEKAAARAAIRAGLRWVEGAATAAATDGGGGA</sequence>
<feature type="region of interest" description="Disordered" evidence="3">
    <location>
        <begin position="274"/>
        <end position="295"/>
    </location>
</feature>
<evidence type="ECO:0000259" key="4">
    <source>
        <dbReference type="PROSITE" id="PS50102"/>
    </source>
</evidence>
<evidence type="ECO:0000256" key="1">
    <source>
        <dbReference type="ARBA" id="ARBA00022884"/>
    </source>
</evidence>
<dbReference type="Pfam" id="PF00076">
    <property type="entry name" value="RRM_1"/>
    <property type="match status" value="1"/>
</dbReference>
<proteinExistence type="predicted"/>
<name>A0A3G2SB59_MALR7</name>
<dbReference type="SMART" id="SM00360">
    <property type="entry name" value="RRM"/>
    <property type="match status" value="2"/>
</dbReference>
<dbReference type="Gene3D" id="3.30.70.330">
    <property type="match status" value="2"/>
</dbReference>
<dbReference type="PROSITE" id="PS50102">
    <property type="entry name" value="RRM"/>
    <property type="match status" value="1"/>
</dbReference>
<keyword evidence="6" id="KW-1185">Reference proteome</keyword>
<reference evidence="5 6" key="1">
    <citation type="submission" date="2018-10" db="EMBL/GenBank/DDBJ databases">
        <title>Complete genome sequence of Malassezia restricta CBS 7877.</title>
        <authorList>
            <person name="Morand S.C."/>
            <person name="Bertignac M."/>
            <person name="Iltis A."/>
            <person name="Kolder I."/>
            <person name="Pirovano W."/>
            <person name="Jourdain R."/>
            <person name="Clavaud C."/>
        </authorList>
    </citation>
    <scope>NUCLEOTIDE SEQUENCE [LARGE SCALE GENOMIC DNA]</scope>
    <source>
        <strain evidence="5 6">CBS 7877</strain>
    </source>
</reference>
<protein>
    <submittedName>
        <fullName evidence="5">Negative growth regulatory protein NGR1</fullName>
    </submittedName>
</protein>
<evidence type="ECO:0000256" key="2">
    <source>
        <dbReference type="PROSITE-ProRule" id="PRU00176"/>
    </source>
</evidence>
<dbReference type="SUPFAM" id="SSF54928">
    <property type="entry name" value="RNA-binding domain, RBD"/>
    <property type="match status" value="2"/>
</dbReference>
<dbReference type="AlphaFoldDB" id="A0A3G2SB59"/>
<feature type="domain" description="RRM" evidence="4">
    <location>
        <begin position="386"/>
        <end position="459"/>
    </location>
</feature>
<keyword evidence="1 2" id="KW-0694">RNA-binding</keyword>
<accession>A0A3G2SB59</accession>
<evidence type="ECO:0000256" key="3">
    <source>
        <dbReference type="SAM" id="MobiDB-lite"/>
    </source>
</evidence>
<evidence type="ECO:0000313" key="5">
    <source>
        <dbReference type="EMBL" id="AYO44598.1"/>
    </source>
</evidence>
<gene>
    <name evidence="5" type="primary">NGR1</name>
    <name evidence="5" type="ORF">DNF11_3648</name>
</gene>
<dbReference type="InterPro" id="IPR012677">
    <property type="entry name" value="Nucleotide-bd_a/b_plait_sf"/>
</dbReference>
<organism evidence="5 6">
    <name type="scientific">Malassezia restricta (strain ATCC 96810 / NBRC 103918 / CBS 7877)</name>
    <name type="common">Seborrheic dermatitis infection agent</name>
    <dbReference type="NCBI Taxonomy" id="425264"/>
    <lineage>
        <taxon>Eukaryota</taxon>
        <taxon>Fungi</taxon>
        <taxon>Dikarya</taxon>
        <taxon>Basidiomycota</taxon>
        <taxon>Ustilaginomycotina</taxon>
        <taxon>Malasseziomycetes</taxon>
        <taxon>Malasseziales</taxon>
        <taxon>Malasseziaceae</taxon>
        <taxon>Malassezia</taxon>
    </lineage>
</organism>
<dbReference type="STRING" id="425264.A0A3G2SB59"/>
<dbReference type="Proteomes" id="UP000269793">
    <property type="component" value="Chromosome VII"/>
</dbReference>
<dbReference type="PANTHER" id="PTHR10352">
    <property type="entry name" value="EUKARYOTIC TRANSLATION INITIATION FACTOR 3 SUBUNIT G"/>
    <property type="match status" value="1"/>
</dbReference>
<dbReference type="InterPro" id="IPR035979">
    <property type="entry name" value="RBD_domain_sf"/>
</dbReference>
<dbReference type="VEuPathDB" id="FungiDB:DNF11_3648"/>